<gene>
    <name evidence="2" type="ORF">B5F15_01270</name>
</gene>
<protein>
    <recommendedName>
        <fullName evidence="1">HTH cro/C1-type domain-containing protein</fullName>
    </recommendedName>
</protein>
<reference evidence="3" key="1">
    <citation type="submission" date="2017-04" db="EMBL/GenBank/DDBJ databases">
        <title>Function of individual gut microbiota members based on whole genome sequencing of pure cultures obtained from chicken caecum.</title>
        <authorList>
            <person name="Medvecky M."/>
            <person name="Cejkova D."/>
            <person name="Polansky O."/>
            <person name="Karasova D."/>
            <person name="Kubasova T."/>
            <person name="Cizek A."/>
            <person name="Rychlik I."/>
        </authorList>
    </citation>
    <scope>NUCLEOTIDE SEQUENCE [LARGE SCALE GENOMIC DNA]</scope>
    <source>
        <strain evidence="3">An179</strain>
    </source>
</reference>
<dbReference type="EMBL" id="NFKL01000001">
    <property type="protein sequence ID" value="OUP60874.1"/>
    <property type="molecule type" value="Genomic_DNA"/>
</dbReference>
<name>A0A1Y4LW76_9FIRM</name>
<feature type="domain" description="HTH cro/C1-type" evidence="1">
    <location>
        <begin position="25"/>
        <end position="76"/>
    </location>
</feature>
<dbReference type="Gene3D" id="1.10.260.40">
    <property type="entry name" value="lambda repressor-like DNA-binding domains"/>
    <property type="match status" value="1"/>
</dbReference>
<comment type="caution">
    <text evidence="2">The sequence shown here is derived from an EMBL/GenBank/DDBJ whole genome shotgun (WGS) entry which is preliminary data.</text>
</comment>
<dbReference type="SUPFAM" id="SSF47413">
    <property type="entry name" value="lambda repressor-like DNA-binding domains"/>
    <property type="match status" value="1"/>
</dbReference>
<dbReference type="AlphaFoldDB" id="A0A1Y4LW76"/>
<dbReference type="GO" id="GO:0003677">
    <property type="term" value="F:DNA binding"/>
    <property type="evidence" value="ECO:0007669"/>
    <property type="project" value="InterPro"/>
</dbReference>
<dbReference type="InterPro" id="IPR001387">
    <property type="entry name" value="Cro/C1-type_HTH"/>
</dbReference>
<sequence>MVAKNFSEVDKDLLIKKLTNNLPILRAKLQISQEELASIIGISRQTYSSIETMKRKMSWSTFLTLVLFFGCNEGTATMLDGMGILSSELNDLLSTNNRRELL</sequence>
<evidence type="ECO:0000313" key="3">
    <source>
        <dbReference type="Proteomes" id="UP000195326"/>
    </source>
</evidence>
<dbReference type="Proteomes" id="UP000195326">
    <property type="component" value="Unassembled WGS sequence"/>
</dbReference>
<dbReference type="CDD" id="cd00093">
    <property type="entry name" value="HTH_XRE"/>
    <property type="match status" value="1"/>
</dbReference>
<proteinExistence type="predicted"/>
<accession>A0A1Y4LW76</accession>
<organism evidence="2 3">
    <name type="scientific">Butyricicoccus pullicaecorum</name>
    <dbReference type="NCBI Taxonomy" id="501571"/>
    <lineage>
        <taxon>Bacteria</taxon>
        <taxon>Bacillati</taxon>
        <taxon>Bacillota</taxon>
        <taxon>Clostridia</taxon>
        <taxon>Eubacteriales</taxon>
        <taxon>Butyricicoccaceae</taxon>
        <taxon>Butyricicoccus</taxon>
    </lineage>
</organism>
<evidence type="ECO:0000259" key="1">
    <source>
        <dbReference type="PROSITE" id="PS50943"/>
    </source>
</evidence>
<dbReference type="InterPro" id="IPR010982">
    <property type="entry name" value="Lambda_DNA-bd_dom_sf"/>
</dbReference>
<dbReference type="PROSITE" id="PS50943">
    <property type="entry name" value="HTH_CROC1"/>
    <property type="match status" value="1"/>
</dbReference>
<dbReference type="SMART" id="SM00530">
    <property type="entry name" value="HTH_XRE"/>
    <property type="match status" value="1"/>
</dbReference>
<evidence type="ECO:0000313" key="2">
    <source>
        <dbReference type="EMBL" id="OUP60874.1"/>
    </source>
</evidence>
<dbReference type="Pfam" id="PF01381">
    <property type="entry name" value="HTH_3"/>
    <property type="match status" value="1"/>
</dbReference>